<dbReference type="Proteomes" id="UP000319818">
    <property type="component" value="Unassembled WGS sequence"/>
</dbReference>
<evidence type="ECO:0000313" key="6">
    <source>
        <dbReference type="Proteomes" id="UP000319818"/>
    </source>
</evidence>
<keyword evidence="2 3" id="KW-0456">Lyase</keyword>
<evidence type="ECO:0000313" key="5">
    <source>
        <dbReference type="EMBL" id="TQM36685.1"/>
    </source>
</evidence>
<dbReference type="CDD" id="cd00408">
    <property type="entry name" value="DHDPS-like"/>
    <property type="match status" value="1"/>
</dbReference>
<dbReference type="PANTHER" id="PTHR12128">
    <property type="entry name" value="DIHYDRODIPICOLINATE SYNTHASE"/>
    <property type="match status" value="1"/>
</dbReference>
<evidence type="ECO:0000256" key="3">
    <source>
        <dbReference type="PIRNR" id="PIRNR001365"/>
    </source>
</evidence>
<reference evidence="5 6" key="1">
    <citation type="submission" date="2019-06" db="EMBL/GenBank/DDBJ databases">
        <title>Sequencing the genomes of 1000 actinobacteria strains.</title>
        <authorList>
            <person name="Klenk H.-P."/>
        </authorList>
    </citation>
    <scope>NUCLEOTIDE SEQUENCE [LARGE SCALE GENOMIC DNA]</scope>
    <source>
        <strain evidence="5 6">DSM 45511</strain>
    </source>
</reference>
<protein>
    <submittedName>
        <fullName evidence="5">4-hydroxy-tetrahydrodipicolinate synthase</fullName>
    </submittedName>
</protein>
<dbReference type="InterPro" id="IPR002220">
    <property type="entry name" value="DapA-like"/>
</dbReference>
<feature type="active site" description="Schiff-base intermediate with substrate" evidence="4">
    <location>
        <position position="170"/>
    </location>
</feature>
<accession>A0A543FS70</accession>
<dbReference type="SMART" id="SM01130">
    <property type="entry name" value="DHDPS"/>
    <property type="match status" value="1"/>
</dbReference>
<proteinExistence type="inferred from homology"/>
<evidence type="ECO:0000256" key="2">
    <source>
        <dbReference type="ARBA" id="ARBA00023239"/>
    </source>
</evidence>
<gene>
    <name evidence="5" type="ORF">FB388_3870</name>
</gene>
<name>A0A543FS70_9PSEU</name>
<comment type="caution">
    <text evidence="5">The sequence shown here is derived from an EMBL/GenBank/DDBJ whole genome shotgun (WGS) entry which is preliminary data.</text>
</comment>
<dbReference type="InterPro" id="IPR013785">
    <property type="entry name" value="Aldolase_TIM"/>
</dbReference>
<dbReference type="Gene3D" id="3.20.20.70">
    <property type="entry name" value="Aldolase class I"/>
    <property type="match status" value="1"/>
</dbReference>
<dbReference type="PIRSF" id="PIRSF001365">
    <property type="entry name" value="DHDPS"/>
    <property type="match status" value="1"/>
</dbReference>
<evidence type="ECO:0000256" key="1">
    <source>
        <dbReference type="ARBA" id="ARBA00007592"/>
    </source>
</evidence>
<dbReference type="GO" id="GO:0008840">
    <property type="term" value="F:4-hydroxy-tetrahydrodipicolinate synthase activity"/>
    <property type="evidence" value="ECO:0007669"/>
    <property type="project" value="TreeGrafter"/>
</dbReference>
<sequence>MGLFGSTGRFRGFFGTPLTPFDDDLQVDRDAYVKHVRFMVDAGISALCWPMHLAESLNLSVDERTELAKLTVDAAGGDVPVTIHTSAPGTDHVIELSRHAQSVGADGVVVTTPYHWRSTPDALEAHFTAVGQAIDIDLLTYSYPDAMQVEVDAALAARLIELLPNYRGTKDASYDMQSFTELCRVTSALRPDFSVFTGIEYLLPNMAVGGAGSFSATGMIAPRLLRSLYDAVSTGDFAAALPLQHRISELWFLLQPGYPATIKAAMEIMGRPVGRTRLPILPLDAEATERLRVRLGECGVFDEEPYGWDATAAPDPERAAARG</sequence>
<keyword evidence="6" id="KW-1185">Reference proteome</keyword>
<comment type="similarity">
    <text evidence="1 3">Belongs to the DapA family.</text>
</comment>
<feature type="active site" description="Proton donor/acceptor" evidence="4">
    <location>
        <position position="141"/>
    </location>
</feature>
<dbReference type="AlphaFoldDB" id="A0A543FS70"/>
<evidence type="ECO:0000256" key="4">
    <source>
        <dbReference type="PIRSR" id="PIRSR001365-1"/>
    </source>
</evidence>
<dbReference type="PANTHER" id="PTHR12128:SF66">
    <property type="entry name" value="4-HYDROXY-2-OXOGLUTARATE ALDOLASE, MITOCHONDRIAL"/>
    <property type="match status" value="1"/>
</dbReference>
<dbReference type="Pfam" id="PF00701">
    <property type="entry name" value="DHDPS"/>
    <property type="match status" value="1"/>
</dbReference>
<dbReference type="SUPFAM" id="SSF51569">
    <property type="entry name" value="Aldolase"/>
    <property type="match status" value="1"/>
</dbReference>
<dbReference type="EMBL" id="VFPH01000002">
    <property type="protein sequence ID" value="TQM36685.1"/>
    <property type="molecule type" value="Genomic_DNA"/>
</dbReference>
<organism evidence="5 6">
    <name type="scientific">Pseudonocardia cypriaca</name>
    <dbReference type="NCBI Taxonomy" id="882449"/>
    <lineage>
        <taxon>Bacteria</taxon>
        <taxon>Bacillati</taxon>
        <taxon>Actinomycetota</taxon>
        <taxon>Actinomycetes</taxon>
        <taxon>Pseudonocardiales</taxon>
        <taxon>Pseudonocardiaceae</taxon>
        <taxon>Pseudonocardia</taxon>
    </lineage>
</organism>
<dbReference type="RefSeq" id="WP_170225728.1">
    <property type="nucleotide sequence ID" value="NZ_VFPH01000002.1"/>
</dbReference>